<dbReference type="GO" id="GO:0005615">
    <property type="term" value="C:extracellular space"/>
    <property type="evidence" value="ECO:0007669"/>
    <property type="project" value="UniProtKB-KW"/>
</dbReference>
<dbReference type="GO" id="GO:0006954">
    <property type="term" value="P:inflammatory response"/>
    <property type="evidence" value="ECO:0007669"/>
    <property type="project" value="TreeGrafter"/>
</dbReference>
<dbReference type="GO" id="GO:0048020">
    <property type="term" value="F:CCR chemokine receptor binding"/>
    <property type="evidence" value="ECO:0007669"/>
    <property type="project" value="TreeGrafter"/>
</dbReference>
<dbReference type="InterPro" id="IPR001811">
    <property type="entry name" value="Chemokine_IL8-like_dom"/>
</dbReference>
<accession>A0A7L2UM61</accession>
<feature type="signal peptide" evidence="5">
    <location>
        <begin position="1"/>
        <end position="19"/>
    </location>
</feature>
<dbReference type="CDD" id="cd00272">
    <property type="entry name" value="Chemokine_CC"/>
    <property type="match status" value="1"/>
</dbReference>
<keyword evidence="2" id="KW-0145">Chemotaxis</keyword>
<organism evidence="7 8">
    <name type="scientific">Balaeniceps rex</name>
    <name type="common">Shoebill</name>
    <dbReference type="NCBI Taxonomy" id="33584"/>
    <lineage>
        <taxon>Eukaryota</taxon>
        <taxon>Metazoa</taxon>
        <taxon>Chordata</taxon>
        <taxon>Craniata</taxon>
        <taxon>Vertebrata</taxon>
        <taxon>Euteleostomi</taxon>
        <taxon>Archelosauria</taxon>
        <taxon>Archosauria</taxon>
        <taxon>Dinosauria</taxon>
        <taxon>Saurischia</taxon>
        <taxon>Theropoda</taxon>
        <taxon>Coelurosauria</taxon>
        <taxon>Aves</taxon>
        <taxon>Neognathae</taxon>
        <taxon>Neoaves</taxon>
        <taxon>Aequornithes</taxon>
        <taxon>Pelecaniformes</taxon>
        <taxon>Balaenicipitidae</taxon>
        <taxon>Balaeniceps</taxon>
    </lineage>
</organism>
<feature type="non-terminal residue" evidence="7">
    <location>
        <position position="1"/>
    </location>
</feature>
<evidence type="ECO:0000256" key="2">
    <source>
        <dbReference type="ARBA" id="ARBA00022500"/>
    </source>
</evidence>
<evidence type="ECO:0000313" key="7">
    <source>
        <dbReference type="EMBL" id="NXS46920.1"/>
    </source>
</evidence>
<evidence type="ECO:0000256" key="1">
    <source>
        <dbReference type="ARBA" id="ARBA00010868"/>
    </source>
</evidence>
<feature type="domain" description="Chemokine interleukin-8-like" evidence="6">
    <location>
        <begin position="28"/>
        <end position="86"/>
    </location>
</feature>
<dbReference type="InterPro" id="IPR036048">
    <property type="entry name" value="Interleukin_8-like_sf"/>
</dbReference>
<dbReference type="Proteomes" id="UP000528411">
    <property type="component" value="Unassembled WGS sequence"/>
</dbReference>
<evidence type="ECO:0000256" key="5">
    <source>
        <dbReference type="SAM" id="SignalP"/>
    </source>
</evidence>
<dbReference type="OrthoDB" id="8934837at2759"/>
<dbReference type="SUPFAM" id="SSF54117">
    <property type="entry name" value="Interleukin 8-like chemokines"/>
    <property type="match status" value="1"/>
</dbReference>
<dbReference type="PANTHER" id="PTHR12015">
    <property type="entry name" value="SMALL INDUCIBLE CYTOKINE A"/>
    <property type="match status" value="1"/>
</dbReference>
<dbReference type="GO" id="GO:0070098">
    <property type="term" value="P:chemokine-mediated signaling pathway"/>
    <property type="evidence" value="ECO:0007669"/>
    <property type="project" value="TreeGrafter"/>
</dbReference>
<evidence type="ECO:0000256" key="4">
    <source>
        <dbReference type="ARBA" id="ARBA00022729"/>
    </source>
</evidence>
<dbReference type="FunFam" id="2.40.50.40:FF:000002">
    <property type="entry name" value="C-C motif chemokine"/>
    <property type="match status" value="1"/>
</dbReference>
<evidence type="ECO:0000256" key="3">
    <source>
        <dbReference type="ARBA" id="ARBA00022514"/>
    </source>
</evidence>
<feature type="chain" id="PRO_5029677240" evidence="5">
    <location>
        <begin position="20"/>
        <end position="91"/>
    </location>
</feature>
<dbReference type="GO" id="GO:0061844">
    <property type="term" value="P:antimicrobial humoral immune response mediated by antimicrobial peptide"/>
    <property type="evidence" value="ECO:0007669"/>
    <property type="project" value="TreeGrafter"/>
</dbReference>
<reference evidence="7 8" key="1">
    <citation type="submission" date="2019-09" db="EMBL/GenBank/DDBJ databases">
        <title>Bird 10,000 Genomes (B10K) Project - Family phase.</title>
        <authorList>
            <person name="Zhang G."/>
        </authorList>
    </citation>
    <scope>NUCLEOTIDE SEQUENCE [LARGE SCALE GENOMIC DNA]</scope>
    <source>
        <strain evidence="7">B10K-DU-012-56</strain>
    </source>
</reference>
<protein>
    <submittedName>
        <fullName evidence="7">CCL3 protein</fullName>
    </submittedName>
</protein>
<dbReference type="GO" id="GO:0008009">
    <property type="term" value="F:chemokine activity"/>
    <property type="evidence" value="ECO:0007669"/>
    <property type="project" value="InterPro"/>
</dbReference>
<sequence>MKVPAAAPAALLLVSICSSAEVHHDMIPTACCFSYMHRPIPRSLIISTYKTSGLCSLPAAIVVTKTGRNVCVDPQARWVQAHLKHSQTLEY</sequence>
<dbReference type="PANTHER" id="PTHR12015:SF103">
    <property type="entry name" value="C-C MOTIF CHEMOKINE 4-RELATED"/>
    <property type="match status" value="1"/>
</dbReference>
<gene>
    <name evidence="7" type="primary">Ccl3_1</name>
    <name evidence="7" type="ORF">BALREX_R03124</name>
</gene>
<keyword evidence="4 5" id="KW-0732">Signal</keyword>
<keyword evidence="8" id="KW-1185">Reference proteome</keyword>
<dbReference type="GO" id="GO:0048245">
    <property type="term" value="P:eosinophil chemotaxis"/>
    <property type="evidence" value="ECO:0007669"/>
    <property type="project" value="TreeGrafter"/>
</dbReference>
<comment type="similarity">
    <text evidence="1">Belongs to the intercrine beta (chemokine CC) family.</text>
</comment>
<dbReference type="Pfam" id="PF00048">
    <property type="entry name" value="IL8"/>
    <property type="match status" value="1"/>
</dbReference>
<dbReference type="AlphaFoldDB" id="A0A7L2UM61"/>
<dbReference type="GO" id="GO:0030335">
    <property type="term" value="P:positive regulation of cell migration"/>
    <property type="evidence" value="ECO:0007669"/>
    <property type="project" value="TreeGrafter"/>
</dbReference>
<dbReference type="InterPro" id="IPR039809">
    <property type="entry name" value="Chemokine_b/g/d"/>
</dbReference>
<proteinExistence type="inferred from homology"/>
<keyword evidence="3" id="KW-0202">Cytokine</keyword>
<feature type="non-terminal residue" evidence="7">
    <location>
        <position position="91"/>
    </location>
</feature>
<evidence type="ECO:0000259" key="6">
    <source>
        <dbReference type="SMART" id="SM00199"/>
    </source>
</evidence>
<dbReference type="Gene3D" id="2.40.50.40">
    <property type="match status" value="1"/>
</dbReference>
<comment type="caution">
    <text evidence="7">The sequence shown here is derived from an EMBL/GenBank/DDBJ whole genome shotgun (WGS) entry which is preliminary data.</text>
</comment>
<dbReference type="EMBL" id="VYZW01043880">
    <property type="protein sequence ID" value="NXS46920.1"/>
    <property type="molecule type" value="Genomic_DNA"/>
</dbReference>
<evidence type="ECO:0000313" key="8">
    <source>
        <dbReference type="Proteomes" id="UP000528411"/>
    </source>
</evidence>
<dbReference type="SMART" id="SM00199">
    <property type="entry name" value="SCY"/>
    <property type="match status" value="1"/>
</dbReference>
<name>A0A7L2UM61_BALRX</name>